<feature type="compositionally biased region" description="Acidic residues" evidence="1">
    <location>
        <begin position="16"/>
        <end position="30"/>
    </location>
</feature>
<sequence length="195" mass="22640">MTKGKEEDQAERVDQENQEVEEDLREEDPADQSGQAGPKNQSKVKEPDVFTGDHNKANEFLADLYLLFHSWPNDYPNEATQRLNEEGQPRGFGTWRHFREDFLLVFGEQDPVQTTAAQLAALRYDSRKPLDRFNAKSLHLFIKGHITEDHAQMAWYNSKLAGFLHDKIALTYPQPTNMDELMDHAIHINWAYLRN</sequence>
<dbReference type="Proteomes" id="UP000193067">
    <property type="component" value="Unassembled WGS sequence"/>
</dbReference>
<accession>A0A1Y2IFC6</accession>
<gene>
    <name evidence="2" type="ORF">PYCCODRAFT_1469928</name>
</gene>
<proteinExistence type="predicted"/>
<name>A0A1Y2IFC6_TRAC3</name>
<evidence type="ECO:0000313" key="3">
    <source>
        <dbReference type="Proteomes" id="UP000193067"/>
    </source>
</evidence>
<organism evidence="2 3">
    <name type="scientific">Trametes coccinea (strain BRFM310)</name>
    <name type="common">Pycnoporus coccineus</name>
    <dbReference type="NCBI Taxonomy" id="1353009"/>
    <lineage>
        <taxon>Eukaryota</taxon>
        <taxon>Fungi</taxon>
        <taxon>Dikarya</taxon>
        <taxon>Basidiomycota</taxon>
        <taxon>Agaricomycotina</taxon>
        <taxon>Agaricomycetes</taxon>
        <taxon>Polyporales</taxon>
        <taxon>Polyporaceae</taxon>
        <taxon>Trametes</taxon>
    </lineage>
</organism>
<dbReference type="STRING" id="1353009.A0A1Y2IFC6"/>
<dbReference type="EMBL" id="KZ084124">
    <property type="protein sequence ID" value="OSC99796.1"/>
    <property type="molecule type" value="Genomic_DNA"/>
</dbReference>
<keyword evidence="3" id="KW-1185">Reference proteome</keyword>
<feature type="region of interest" description="Disordered" evidence="1">
    <location>
        <begin position="1"/>
        <end position="51"/>
    </location>
</feature>
<evidence type="ECO:0000313" key="2">
    <source>
        <dbReference type="EMBL" id="OSC99796.1"/>
    </source>
</evidence>
<reference evidence="2 3" key="1">
    <citation type="journal article" date="2015" name="Biotechnol. Biofuels">
        <title>Enhanced degradation of softwood versus hardwood by the white-rot fungus Pycnoporus coccineus.</title>
        <authorList>
            <person name="Couturier M."/>
            <person name="Navarro D."/>
            <person name="Chevret D."/>
            <person name="Henrissat B."/>
            <person name="Piumi F."/>
            <person name="Ruiz-Duenas F.J."/>
            <person name="Martinez A.T."/>
            <person name="Grigoriev I.V."/>
            <person name="Riley R."/>
            <person name="Lipzen A."/>
            <person name="Berrin J.G."/>
            <person name="Master E.R."/>
            <person name="Rosso M.N."/>
        </authorList>
    </citation>
    <scope>NUCLEOTIDE SEQUENCE [LARGE SCALE GENOMIC DNA]</scope>
    <source>
        <strain evidence="2 3">BRFM310</strain>
    </source>
</reference>
<protein>
    <submittedName>
        <fullName evidence="2">Uncharacterized protein</fullName>
    </submittedName>
</protein>
<dbReference type="OrthoDB" id="2728997at2759"/>
<evidence type="ECO:0000256" key="1">
    <source>
        <dbReference type="SAM" id="MobiDB-lite"/>
    </source>
</evidence>
<feature type="compositionally biased region" description="Polar residues" evidence="1">
    <location>
        <begin position="32"/>
        <end position="41"/>
    </location>
</feature>
<dbReference type="AlphaFoldDB" id="A0A1Y2IFC6"/>
<feature type="compositionally biased region" description="Basic and acidic residues" evidence="1">
    <location>
        <begin position="1"/>
        <end position="15"/>
    </location>
</feature>